<dbReference type="Proteomes" id="UP000654345">
    <property type="component" value="Unassembled WGS sequence"/>
</dbReference>
<accession>A0ABQ3UIG2</accession>
<dbReference type="EMBL" id="BNJG01000001">
    <property type="protein sequence ID" value="GHO52506.1"/>
    <property type="molecule type" value="Genomic_DNA"/>
</dbReference>
<sequence length="142" mass="16136">MPNAQDIVFLDGHAANGPWPLELAETFLDAPSPDRAVYTFLQLASWVNAYNREKPNPLNPFDRTGAFEVARQIEQASSLTQFCTQGLLDALFYFYRRDYWTNGDGSSIVEALPKLREIVREVVRRVRSDQPPTFILPNSQTS</sequence>
<name>A0ABQ3UIG2_9CHLR</name>
<evidence type="ECO:0000313" key="2">
    <source>
        <dbReference type="Proteomes" id="UP000654345"/>
    </source>
</evidence>
<evidence type="ECO:0000313" key="1">
    <source>
        <dbReference type="EMBL" id="GHO52506.1"/>
    </source>
</evidence>
<gene>
    <name evidence="1" type="ORF">KSB_09810</name>
</gene>
<reference evidence="1 2" key="1">
    <citation type="journal article" date="2021" name="Int. J. Syst. Evol. Microbiol.">
        <title>Reticulibacter mediterranei gen. nov., sp. nov., within the new family Reticulibacteraceae fam. nov., and Ktedonospora formicarum gen. nov., sp. nov., Ktedonobacter robiniae sp. nov., Dictyobacter formicarum sp. nov. and Dictyobacter arantiisoli sp. nov., belonging to the class Ktedonobacteria.</title>
        <authorList>
            <person name="Yabe S."/>
            <person name="Zheng Y."/>
            <person name="Wang C.M."/>
            <person name="Sakai Y."/>
            <person name="Abe K."/>
            <person name="Yokota A."/>
            <person name="Donadio S."/>
            <person name="Cavaletti L."/>
            <person name="Monciardini P."/>
        </authorList>
    </citation>
    <scope>NUCLEOTIDE SEQUENCE [LARGE SCALE GENOMIC DNA]</scope>
    <source>
        <strain evidence="1 2">SOSP1-30</strain>
    </source>
</reference>
<dbReference type="RefSeq" id="WP_201369411.1">
    <property type="nucleotide sequence ID" value="NZ_BNJG01000001.1"/>
</dbReference>
<protein>
    <submittedName>
        <fullName evidence="1">Uncharacterized protein</fullName>
    </submittedName>
</protein>
<comment type="caution">
    <text evidence="1">The sequence shown here is derived from an EMBL/GenBank/DDBJ whole genome shotgun (WGS) entry which is preliminary data.</text>
</comment>
<keyword evidence="2" id="KW-1185">Reference proteome</keyword>
<organism evidence="1 2">
    <name type="scientific">Ktedonobacter robiniae</name>
    <dbReference type="NCBI Taxonomy" id="2778365"/>
    <lineage>
        <taxon>Bacteria</taxon>
        <taxon>Bacillati</taxon>
        <taxon>Chloroflexota</taxon>
        <taxon>Ktedonobacteria</taxon>
        <taxon>Ktedonobacterales</taxon>
        <taxon>Ktedonobacteraceae</taxon>
        <taxon>Ktedonobacter</taxon>
    </lineage>
</organism>
<proteinExistence type="predicted"/>